<organism evidence="5 6">
    <name type="scientific">Intrasporangium calvum (strain ATCC 23552 / DSM 43043 / JCM 3097 / NBRC 12989 / NCIMB 10167 / NRRL B-3866 / 7 KIP)</name>
    <dbReference type="NCBI Taxonomy" id="710696"/>
    <lineage>
        <taxon>Bacteria</taxon>
        <taxon>Bacillati</taxon>
        <taxon>Actinomycetota</taxon>
        <taxon>Actinomycetes</taxon>
        <taxon>Micrococcales</taxon>
        <taxon>Intrasporangiaceae</taxon>
        <taxon>Intrasporangium</taxon>
    </lineage>
</organism>
<dbReference type="eggNOG" id="COG0508">
    <property type="taxonomic scope" value="Bacteria"/>
</dbReference>
<dbReference type="EMBL" id="CP002343">
    <property type="protein sequence ID" value="ADU49621.1"/>
    <property type="molecule type" value="Genomic_DNA"/>
</dbReference>
<accession>E6SCL7</accession>
<proteinExistence type="predicted"/>
<comment type="cofactor">
    <cofactor evidence="1">
        <name>(R)-lipoate</name>
        <dbReference type="ChEBI" id="CHEBI:83088"/>
    </cofactor>
</comment>
<dbReference type="KEGG" id="ica:Intca_3136"/>
<dbReference type="Proteomes" id="UP000008914">
    <property type="component" value="Chromosome"/>
</dbReference>
<gene>
    <name evidence="5" type="ordered locus">Intca_3136</name>
</gene>
<sequence length="246" mass="26067">MSGPESTGQPYDLLEQDRLQKVTARRLRAAVAEKPQVTLHARVGLDVLFESKRRLNAESADAVSVTVTAALAHIVAAALTRWGRVNGHIEGNEVRLFRAVNLGVAVDTGHGLVVPVVKDAQGLSVWETAAEIGRLAEKARQGKLHPADLVDATFTVSNLGMFGVEMFTPLVNPPQLAILGVGAAVPAVTLIDGRVAEMQVLGLSLSFDHAAMDGADAAAFLAGLVTLIEEPQDVLWTTASEWKGRA</sequence>
<evidence type="ECO:0000256" key="1">
    <source>
        <dbReference type="ARBA" id="ARBA00001938"/>
    </source>
</evidence>
<keyword evidence="3 5" id="KW-0012">Acyltransferase</keyword>
<protein>
    <submittedName>
        <fullName evidence="5">Dihydrolipoyllysine-residue acetyltransferase</fullName>
        <ecNumber evidence="5">2.3.1.12</ecNumber>
    </submittedName>
</protein>
<dbReference type="PANTHER" id="PTHR43178">
    <property type="entry name" value="DIHYDROLIPOAMIDE ACETYLTRANSFERASE COMPONENT OF PYRUVATE DEHYDROGENASE COMPLEX"/>
    <property type="match status" value="1"/>
</dbReference>
<dbReference type="InterPro" id="IPR050743">
    <property type="entry name" value="2-oxoacid_DH_E2_comp"/>
</dbReference>
<name>E6SCL7_INTC7</name>
<dbReference type="GO" id="GO:0004742">
    <property type="term" value="F:dihydrolipoyllysine-residue acetyltransferase activity"/>
    <property type="evidence" value="ECO:0007669"/>
    <property type="project" value="UniProtKB-EC"/>
</dbReference>
<dbReference type="GO" id="GO:0031405">
    <property type="term" value="F:lipoic acid binding"/>
    <property type="evidence" value="ECO:0007669"/>
    <property type="project" value="TreeGrafter"/>
</dbReference>
<dbReference type="EC" id="2.3.1.12" evidence="5"/>
<dbReference type="PANTHER" id="PTHR43178:SF5">
    <property type="entry name" value="LIPOAMIDE ACYLTRANSFERASE COMPONENT OF BRANCHED-CHAIN ALPHA-KETO ACID DEHYDROGENASE COMPLEX, MITOCHONDRIAL"/>
    <property type="match status" value="1"/>
</dbReference>
<evidence type="ECO:0000313" key="5">
    <source>
        <dbReference type="EMBL" id="ADU49621.1"/>
    </source>
</evidence>
<keyword evidence="6" id="KW-1185">Reference proteome</keyword>
<dbReference type="Gene3D" id="3.30.559.10">
    <property type="entry name" value="Chloramphenicol acetyltransferase-like domain"/>
    <property type="match status" value="1"/>
</dbReference>
<evidence type="ECO:0000256" key="2">
    <source>
        <dbReference type="ARBA" id="ARBA00022679"/>
    </source>
</evidence>
<dbReference type="InterPro" id="IPR023213">
    <property type="entry name" value="CAT-like_dom_sf"/>
</dbReference>
<reference evidence="5 6" key="1">
    <citation type="journal article" date="2010" name="Stand. Genomic Sci.">
        <title>Complete genome sequence of Intrasporangium calvum type strain (7 KIP).</title>
        <authorList>
            <person name="Del Rio T.G."/>
            <person name="Chertkov O."/>
            <person name="Yasawong M."/>
            <person name="Lucas S."/>
            <person name="Deshpande S."/>
            <person name="Cheng J.F."/>
            <person name="Detter C."/>
            <person name="Tapia R."/>
            <person name="Han C."/>
            <person name="Goodwin L."/>
            <person name="Pitluck S."/>
            <person name="Liolios K."/>
            <person name="Ivanova N."/>
            <person name="Mavromatis K."/>
            <person name="Pati A."/>
            <person name="Chen A."/>
            <person name="Palaniappan K."/>
            <person name="Land M."/>
            <person name="Hauser L."/>
            <person name="Chang Y.J."/>
            <person name="Jeffries C.D."/>
            <person name="Rohde M."/>
            <person name="Pukall R."/>
            <person name="Sikorski J."/>
            <person name="Goker M."/>
            <person name="Woyke T."/>
            <person name="Bristow J."/>
            <person name="Eisen J.A."/>
            <person name="Markowitz V."/>
            <person name="Hugenholtz P."/>
            <person name="Kyrpides N.C."/>
            <person name="Klenk H.P."/>
            <person name="Lapidus A."/>
        </authorList>
    </citation>
    <scope>NUCLEOTIDE SEQUENCE [LARGE SCALE GENOMIC DNA]</scope>
    <source>
        <strain evidence="6">ATCC 23552 / DSM 43043 / JCM 3097 / NBRC 12989 / 7 KIP</strain>
    </source>
</reference>
<dbReference type="SUPFAM" id="SSF52777">
    <property type="entry name" value="CoA-dependent acyltransferases"/>
    <property type="match status" value="1"/>
</dbReference>
<dbReference type="Pfam" id="PF00198">
    <property type="entry name" value="2-oxoacid_dh"/>
    <property type="match status" value="1"/>
</dbReference>
<dbReference type="STRING" id="710696.Intca_3136"/>
<dbReference type="HOGENOM" id="CLU_016733_2_1_11"/>
<keyword evidence="2 5" id="KW-0808">Transferase</keyword>
<dbReference type="InterPro" id="IPR001078">
    <property type="entry name" value="2-oxoacid_DH_actylTfrase"/>
</dbReference>
<feature type="domain" description="2-oxoacid dehydrogenase acyltransferase catalytic" evidence="4">
    <location>
        <begin position="17"/>
        <end position="235"/>
    </location>
</feature>
<evidence type="ECO:0000313" key="6">
    <source>
        <dbReference type="Proteomes" id="UP000008914"/>
    </source>
</evidence>
<dbReference type="AlphaFoldDB" id="E6SCL7"/>
<evidence type="ECO:0000259" key="4">
    <source>
        <dbReference type="Pfam" id="PF00198"/>
    </source>
</evidence>
<evidence type="ECO:0000256" key="3">
    <source>
        <dbReference type="ARBA" id="ARBA00023315"/>
    </source>
</evidence>
<dbReference type="GO" id="GO:0005737">
    <property type="term" value="C:cytoplasm"/>
    <property type="evidence" value="ECO:0007669"/>
    <property type="project" value="TreeGrafter"/>
</dbReference>
<dbReference type="OrthoDB" id="9805770at2"/>
<dbReference type="RefSeq" id="WP_013493933.1">
    <property type="nucleotide sequence ID" value="NC_014830.1"/>
</dbReference>